<evidence type="ECO:0000256" key="6">
    <source>
        <dbReference type="ARBA" id="ARBA00022741"/>
    </source>
</evidence>
<dbReference type="GO" id="GO:0005524">
    <property type="term" value="F:ATP binding"/>
    <property type="evidence" value="ECO:0007669"/>
    <property type="project" value="UniProtKB-KW"/>
</dbReference>
<name>A0A899G2B2_9ASCO</name>
<dbReference type="InterPro" id="IPR020618">
    <property type="entry name" value="Adenyl_kinase_AK6"/>
</dbReference>
<feature type="binding site" evidence="10">
    <location>
        <position position="39"/>
    </location>
    <ligand>
        <name>ATP</name>
        <dbReference type="ChEBI" id="CHEBI:30616"/>
    </ligand>
</feature>
<feature type="binding site" evidence="10">
    <location>
        <position position="36"/>
    </location>
    <ligand>
        <name>ATP</name>
        <dbReference type="ChEBI" id="CHEBI:30616"/>
    </ligand>
</feature>
<dbReference type="OrthoDB" id="10251185at2759"/>
<accession>A0A899G2B2</accession>
<evidence type="ECO:0000256" key="8">
    <source>
        <dbReference type="ARBA" id="ARBA00022840"/>
    </source>
</evidence>
<dbReference type="HAMAP" id="MF_00039">
    <property type="entry name" value="Adenylate_kinase_AK6"/>
    <property type="match status" value="1"/>
</dbReference>
<dbReference type="GO" id="GO:0004017">
    <property type="term" value="F:AMP kinase activity"/>
    <property type="evidence" value="ECO:0007669"/>
    <property type="project" value="UniProtKB-UniRule"/>
</dbReference>
<dbReference type="InterPro" id="IPR027417">
    <property type="entry name" value="P-loop_NTPase"/>
</dbReference>
<reference evidence="11" key="1">
    <citation type="submission" date="2020-06" db="EMBL/GenBank/DDBJ databases">
        <title>Genomes of multiple members of Pneumocystis genus reveal paths to human pathogen Pneumocystis jirovecii.</title>
        <authorList>
            <person name="Cisse O.H."/>
            <person name="Ma L."/>
            <person name="Dekker J."/>
            <person name="Khil P."/>
            <person name="Jo J."/>
            <person name="Brenchley J."/>
            <person name="Blair R."/>
            <person name="Pahar B."/>
            <person name="Chabe M."/>
            <person name="Van Rompay K.A."/>
            <person name="Keesler R."/>
            <person name="Sukura A."/>
            <person name="Hirsch V."/>
            <person name="Kutty G."/>
            <person name="Liu Y."/>
            <person name="Peng L."/>
            <person name="Chen J."/>
            <person name="Song J."/>
            <person name="Weissenbacher-Lang C."/>
            <person name="Xu J."/>
            <person name="Upham N.S."/>
            <person name="Stajich J.E."/>
            <person name="Cuomo C.A."/>
            <person name="Cushion M.T."/>
            <person name="Kovacs J.A."/>
        </authorList>
    </citation>
    <scope>NUCLEOTIDE SEQUENCE</scope>
    <source>
        <strain evidence="11">2A</strain>
    </source>
</reference>
<feature type="binding site" evidence="10">
    <location>
        <position position="34"/>
    </location>
    <ligand>
        <name>ATP</name>
        <dbReference type="ChEBI" id="CHEBI:30616"/>
    </ligand>
</feature>
<organism evidence="11 12">
    <name type="scientific">Pneumocystis wakefieldiae</name>
    <dbReference type="NCBI Taxonomy" id="38082"/>
    <lineage>
        <taxon>Eukaryota</taxon>
        <taxon>Fungi</taxon>
        <taxon>Dikarya</taxon>
        <taxon>Ascomycota</taxon>
        <taxon>Taphrinomycotina</taxon>
        <taxon>Pneumocystomycetes</taxon>
        <taxon>Pneumocystaceae</taxon>
        <taxon>Pneumocystis</taxon>
    </lineage>
</organism>
<keyword evidence="8 10" id="KW-0067">ATP-binding</keyword>
<comment type="function">
    <text evidence="10">Broad-specificity nucleoside monophosphate (NMP) kinase that catalyzes the reversible transfer of the terminal phosphate group between nucleoside triphosphates and monophosphates. Has also ATPase activity. Involved in the late cytoplasmic maturation steps of the 40S ribosomal particles, specifically 18S rRNA maturation. While NMP activity is not required for ribosome maturation, ATPase activity is. Associates transiently with small ribosomal subunit protein uS11. ATP hydrolysis breaks the interaction with uS11. May temporarily remove uS11 from the ribosome to enable a conformational change of the ribosomal RNA that is needed for the final maturation step of the small ribosomal subunit. Its NMP activity may have a role in nuclear energy homeostasis.</text>
</comment>
<dbReference type="FunFam" id="3.40.50.300:FF:000372">
    <property type="entry name" value="Adenylate kinase isoenzyme 6 homolog"/>
    <property type="match status" value="1"/>
</dbReference>
<evidence type="ECO:0000256" key="10">
    <source>
        <dbReference type="HAMAP-Rule" id="MF_03173"/>
    </source>
</evidence>
<dbReference type="Proteomes" id="UP000663699">
    <property type="component" value="Chromosome 14"/>
</dbReference>
<evidence type="ECO:0000256" key="9">
    <source>
        <dbReference type="ARBA" id="ARBA00023242"/>
    </source>
</evidence>
<feature type="binding site" evidence="10">
    <location>
        <position position="38"/>
    </location>
    <ligand>
        <name>ATP</name>
        <dbReference type="ChEBI" id="CHEBI:30616"/>
    </ligand>
</feature>
<dbReference type="PANTHER" id="PTHR12595:SF0">
    <property type="entry name" value="ADENYLATE KINASE ISOENZYME 6"/>
    <property type="match status" value="1"/>
</dbReference>
<comment type="caution">
    <text evidence="10">Lacks conserved residue(s) required for the propagation of feature annotation.</text>
</comment>
<evidence type="ECO:0000256" key="7">
    <source>
        <dbReference type="ARBA" id="ARBA00022777"/>
    </source>
</evidence>
<dbReference type="AlphaFoldDB" id="A0A899G2B2"/>
<dbReference type="GO" id="GO:0005737">
    <property type="term" value="C:cytoplasm"/>
    <property type="evidence" value="ECO:0007669"/>
    <property type="project" value="UniProtKB-SubCell"/>
</dbReference>
<dbReference type="EMBL" id="CP054545">
    <property type="protein sequence ID" value="QSL66755.1"/>
    <property type="molecule type" value="Genomic_DNA"/>
</dbReference>
<dbReference type="GO" id="GO:0006364">
    <property type="term" value="P:rRNA processing"/>
    <property type="evidence" value="ECO:0007669"/>
    <property type="project" value="UniProtKB-KW"/>
</dbReference>
<evidence type="ECO:0000256" key="1">
    <source>
        <dbReference type="ARBA" id="ARBA00000582"/>
    </source>
</evidence>
<feature type="region of interest" description="NMPbind" evidence="10">
    <location>
        <begin position="54"/>
        <end position="77"/>
    </location>
</feature>
<feature type="binding site" evidence="10">
    <location>
        <position position="37"/>
    </location>
    <ligand>
        <name>ATP</name>
        <dbReference type="ChEBI" id="CHEBI:30616"/>
    </ligand>
</feature>
<evidence type="ECO:0000313" key="11">
    <source>
        <dbReference type="EMBL" id="QSL66755.1"/>
    </source>
</evidence>
<dbReference type="EC" id="2.7.4.3" evidence="10"/>
<dbReference type="GO" id="GO:0005634">
    <property type="term" value="C:nucleus"/>
    <property type="evidence" value="ECO:0007669"/>
    <property type="project" value="UniProtKB-SubCell"/>
</dbReference>
<dbReference type="Gene3D" id="3.40.50.300">
    <property type="entry name" value="P-loop containing nucleotide triphosphate hydrolases"/>
    <property type="match status" value="1"/>
</dbReference>
<comment type="subunit">
    <text evidence="10">Interacts with small ribosomal subunit protein uS11. Not a structural component of 43S pre-ribosomes, but transiently interacts with them by binding to uS11.</text>
</comment>
<protein>
    <recommendedName>
        <fullName evidence="10">Adenylate kinase isoenzyme 6 homolog</fullName>
        <shortName evidence="10">AK6</shortName>
        <ecNumber evidence="10">2.7.4.3</ecNumber>
    </recommendedName>
    <alternativeName>
        <fullName evidence="10">Dual activity adenylate kinase/ATPase</fullName>
        <shortName evidence="10">AK/ATPase</shortName>
    </alternativeName>
</protein>
<comment type="catalytic activity">
    <reaction evidence="1 10">
        <text>AMP + ATP = 2 ADP</text>
        <dbReference type="Rhea" id="RHEA:12973"/>
        <dbReference type="ChEBI" id="CHEBI:30616"/>
        <dbReference type="ChEBI" id="CHEBI:456215"/>
        <dbReference type="ChEBI" id="CHEBI:456216"/>
        <dbReference type="EC" id="2.7.4.3"/>
    </reaction>
</comment>
<keyword evidence="3 10" id="KW-0690">Ribosome biogenesis</keyword>
<keyword evidence="7 10" id="KW-0418">Kinase</keyword>
<evidence type="ECO:0000256" key="2">
    <source>
        <dbReference type="ARBA" id="ARBA00022490"/>
    </source>
</evidence>
<feature type="region of interest" description="LID" evidence="10">
    <location>
        <begin position="129"/>
        <end position="139"/>
    </location>
</feature>
<sequence>MESVDLKNRFEPSISTLSTTCRLRPNVLLCGTPGTGKTTHAQRLCKLHSLNHLPIGDIVQKNNCHEGKDEFWDAYIVDEEKLLEQLKTDVIYGGAVLDWHACSFFPVDWIDLVVVLCTNHTILWDRLVERKYNLQKIQENNEAEIMQIVLEEAITSFGSERVMVLTSDTLDQVEENVKQISKWIEQWKPDNSTKKQ</sequence>
<proteinExistence type="inferred from homology"/>
<evidence type="ECO:0000256" key="5">
    <source>
        <dbReference type="ARBA" id="ARBA00022679"/>
    </source>
</evidence>
<dbReference type="GO" id="GO:0042274">
    <property type="term" value="P:ribosomal small subunit biogenesis"/>
    <property type="evidence" value="ECO:0007669"/>
    <property type="project" value="UniProtKB-UniRule"/>
</dbReference>
<dbReference type="Pfam" id="PF13238">
    <property type="entry name" value="AAA_18"/>
    <property type="match status" value="1"/>
</dbReference>
<gene>
    <name evidence="11" type="ORF">MERGE_001141</name>
</gene>
<keyword evidence="4 10" id="KW-0698">rRNA processing</keyword>
<dbReference type="GO" id="GO:0016887">
    <property type="term" value="F:ATP hydrolysis activity"/>
    <property type="evidence" value="ECO:0007669"/>
    <property type="project" value="UniProtKB-UniRule"/>
</dbReference>
<comment type="catalytic activity">
    <reaction evidence="10">
        <text>ATP + H2O = ADP + phosphate + H(+)</text>
        <dbReference type="Rhea" id="RHEA:13065"/>
        <dbReference type="ChEBI" id="CHEBI:15377"/>
        <dbReference type="ChEBI" id="CHEBI:15378"/>
        <dbReference type="ChEBI" id="CHEBI:30616"/>
        <dbReference type="ChEBI" id="CHEBI:43474"/>
        <dbReference type="ChEBI" id="CHEBI:456216"/>
    </reaction>
</comment>
<keyword evidence="6 10" id="KW-0547">Nucleotide-binding</keyword>
<keyword evidence="9 10" id="KW-0539">Nucleus</keyword>
<comment type="subcellular location">
    <subcellularLocation>
        <location evidence="10">Cytoplasm</location>
    </subcellularLocation>
    <subcellularLocation>
        <location evidence="10">Nucleus</location>
    </subcellularLocation>
</comment>
<keyword evidence="12" id="KW-1185">Reference proteome</keyword>
<dbReference type="SUPFAM" id="SSF52540">
    <property type="entry name" value="P-loop containing nucleoside triphosphate hydrolases"/>
    <property type="match status" value="1"/>
</dbReference>
<comment type="similarity">
    <text evidence="10">Belongs to the adenylate kinase family. AK6 subfamily.</text>
</comment>
<evidence type="ECO:0000256" key="3">
    <source>
        <dbReference type="ARBA" id="ARBA00022517"/>
    </source>
</evidence>
<evidence type="ECO:0000256" key="4">
    <source>
        <dbReference type="ARBA" id="ARBA00022552"/>
    </source>
</evidence>
<evidence type="ECO:0000313" key="12">
    <source>
        <dbReference type="Proteomes" id="UP000663699"/>
    </source>
</evidence>
<keyword evidence="2 10" id="KW-0963">Cytoplasm</keyword>
<keyword evidence="5 10" id="KW-0808">Transferase</keyword>
<dbReference type="PANTHER" id="PTHR12595">
    <property type="entry name" value="POS9-ACTIVATING FACTOR FAP7-RELATED"/>
    <property type="match status" value="1"/>
</dbReference>
<feature type="binding site" evidence="10">
    <location>
        <position position="130"/>
    </location>
    <ligand>
        <name>ATP</name>
        <dbReference type="ChEBI" id="CHEBI:30616"/>
    </ligand>
</feature>